<name>A0ABV8K3U7_9BACL</name>
<gene>
    <name evidence="1" type="ORF">ACFOZ8_13635</name>
</gene>
<protein>
    <submittedName>
        <fullName evidence="1">Uncharacterized protein</fullName>
    </submittedName>
</protein>
<dbReference type="EMBL" id="JBHSAM010000025">
    <property type="protein sequence ID" value="MFC4100695.1"/>
    <property type="molecule type" value="Genomic_DNA"/>
</dbReference>
<reference evidence="2" key="1">
    <citation type="journal article" date="2019" name="Int. J. Syst. Evol. Microbiol.">
        <title>The Global Catalogue of Microorganisms (GCM) 10K type strain sequencing project: providing services to taxonomists for standard genome sequencing and annotation.</title>
        <authorList>
            <consortium name="The Broad Institute Genomics Platform"/>
            <consortium name="The Broad Institute Genome Sequencing Center for Infectious Disease"/>
            <person name="Wu L."/>
            <person name="Ma J."/>
        </authorList>
    </citation>
    <scope>NUCLEOTIDE SEQUENCE [LARGE SCALE GENOMIC DNA]</scope>
    <source>
        <strain evidence="2">IBRC-M 10987</strain>
    </source>
</reference>
<comment type="caution">
    <text evidence="1">The sequence shown here is derived from an EMBL/GenBank/DDBJ whole genome shotgun (WGS) entry which is preliminary data.</text>
</comment>
<keyword evidence="2" id="KW-1185">Reference proteome</keyword>
<dbReference type="Proteomes" id="UP001595715">
    <property type="component" value="Unassembled WGS sequence"/>
</dbReference>
<accession>A0ABV8K3U7</accession>
<evidence type="ECO:0000313" key="1">
    <source>
        <dbReference type="EMBL" id="MFC4100695.1"/>
    </source>
</evidence>
<proteinExistence type="predicted"/>
<evidence type="ECO:0000313" key="2">
    <source>
        <dbReference type="Proteomes" id="UP001595715"/>
    </source>
</evidence>
<dbReference type="RefSeq" id="WP_377719345.1">
    <property type="nucleotide sequence ID" value="NZ_JBHSAM010000025.1"/>
</dbReference>
<organism evidence="1 2">
    <name type="scientific">Paenibacillus xanthanilyticus</name>
    <dbReference type="NCBI Taxonomy" id="1783531"/>
    <lineage>
        <taxon>Bacteria</taxon>
        <taxon>Bacillati</taxon>
        <taxon>Bacillota</taxon>
        <taxon>Bacilli</taxon>
        <taxon>Bacillales</taxon>
        <taxon>Paenibacillaceae</taxon>
        <taxon>Paenibacillus</taxon>
    </lineage>
</organism>
<sequence length="162" mass="18104">MKRNKALLWIAGVSVGISSFLVISSVNAQANVGSLMYKWYAEKSHQLKETLTDTSINEREQGTAEVNEYTTDLSKRSSEELSIATDAAMQEVQQRIRNYSEHHIERIDEVSAELAQNLNEEFGQFATTVSKEQNKQLEQLAEDAIKELTQQLNGNGAPVVSN</sequence>